<protein>
    <recommendedName>
        <fullName evidence="4">Lipoprotein</fullName>
    </recommendedName>
</protein>
<evidence type="ECO:0000313" key="2">
    <source>
        <dbReference type="EMBL" id="KGN84819.1"/>
    </source>
</evidence>
<dbReference type="AlphaFoldDB" id="A0A0A2EH82"/>
<evidence type="ECO:0000313" key="3">
    <source>
        <dbReference type="Proteomes" id="UP000030146"/>
    </source>
</evidence>
<dbReference type="EMBL" id="JRAK01000138">
    <property type="protein sequence ID" value="KGN84819.1"/>
    <property type="molecule type" value="Genomic_DNA"/>
</dbReference>
<name>A0A0A2EH82_9PORP</name>
<feature type="chain" id="PRO_5001987007" description="Lipoprotein" evidence="1">
    <location>
        <begin position="23"/>
        <end position="114"/>
    </location>
</feature>
<evidence type="ECO:0008006" key="4">
    <source>
        <dbReference type="Google" id="ProtNLM"/>
    </source>
</evidence>
<keyword evidence="3" id="KW-1185">Reference proteome</keyword>
<dbReference type="RefSeq" id="WP_018965069.1">
    <property type="nucleotide sequence ID" value="NZ_CALUCC010000002.1"/>
</dbReference>
<comment type="caution">
    <text evidence="2">The sequence shown here is derived from an EMBL/GenBank/DDBJ whole genome shotgun (WGS) entry which is preliminary data.</text>
</comment>
<dbReference type="Proteomes" id="UP000030146">
    <property type="component" value="Unassembled WGS sequence"/>
</dbReference>
<proteinExistence type="predicted"/>
<organism evidence="2 3">
    <name type="scientific">Porphyromonas gulae</name>
    <dbReference type="NCBI Taxonomy" id="111105"/>
    <lineage>
        <taxon>Bacteria</taxon>
        <taxon>Pseudomonadati</taxon>
        <taxon>Bacteroidota</taxon>
        <taxon>Bacteroidia</taxon>
        <taxon>Bacteroidales</taxon>
        <taxon>Porphyromonadaceae</taxon>
        <taxon>Porphyromonas</taxon>
    </lineage>
</organism>
<dbReference type="PATRIC" id="fig|111105.18.peg.1929"/>
<keyword evidence="1" id="KW-0732">Signal</keyword>
<feature type="signal peptide" evidence="1">
    <location>
        <begin position="1"/>
        <end position="22"/>
    </location>
</feature>
<sequence length="114" mass="12734">MKTWKIGAALLAAALMAGCSSSGPKDAVKNFSENMAKQKYEEAKKYCTERTNKLVDLYSALGGEAKPNYKFTFIKDSIVNKEAWVTYLDFEDDTTTVHVVNIDNKWLVDEAIGK</sequence>
<reference evidence="2 3" key="1">
    <citation type="submission" date="2014-08" db="EMBL/GenBank/DDBJ databases">
        <title>Porphyromonas gulae strain:COT-052_OH3439 Genome sequencing.</title>
        <authorList>
            <person name="Wallis C."/>
            <person name="Deusch O."/>
            <person name="O'Flynn C."/>
            <person name="Davis I."/>
            <person name="Jospin G."/>
            <person name="Darling A.E."/>
            <person name="Coil D.A."/>
            <person name="Alexiev A."/>
            <person name="Horsfall A."/>
            <person name="Kirkwood N."/>
            <person name="Harris S."/>
            <person name="Eisen J.A."/>
        </authorList>
    </citation>
    <scope>NUCLEOTIDE SEQUENCE [LARGE SCALE GENOMIC DNA]</scope>
    <source>
        <strain evidence="3">COT-052 OH3439</strain>
    </source>
</reference>
<dbReference type="PROSITE" id="PS51257">
    <property type="entry name" value="PROKAR_LIPOPROTEIN"/>
    <property type="match status" value="1"/>
</dbReference>
<accession>A0A0A2EH82</accession>
<evidence type="ECO:0000256" key="1">
    <source>
        <dbReference type="SAM" id="SignalP"/>
    </source>
</evidence>
<gene>
    <name evidence="2" type="ORF">HR15_10320</name>
</gene>